<keyword evidence="2 3" id="KW-0326">Glycosidase</keyword>
<accession>A0ABV8FDL0</accession>
<feature type="signal peptide" evidence="4">
    <location>
        <begin position="1"/>
        <end position="25"/>
    </location>
</feature>
<dbReference type="SUPFAM" id="SSF51445">
    <property type="entry name" value="(Trans)glycosidases"/>
    <property type="match status" value="1"/>
</dbReference>
<keyword evidence="4" id="KW-0732">Signal</keyword>
<evidence type="ECO:0000313" key="7">
    <source>
        <dbReference type="Proteomes" id="UP001595698"/>
    </source>
</evidence>
<dbReference type="Proteomes" id="UP001595698">
    <property type="component" value="Unassembled WGS sequence"/>
</dbReference>
<name>A0ABV8FDL0_9ACTN</name>
<organism evidence="6 7">
    <name type="scientific">Streptosporangium jomthongense</name>
    <dbReference type="NCBI Taxonomy" id="1193683"/>
    <lineage>
        <taxon>Bacteria</taxon>
        <taxon>Bacillati</taxon>
        <taxon>Actinomycetota</taxon>
        <taxon>Actinomycetes</taxon>
        <taxon>Streptosporangiales</taxon>
        <taxon>Streptosporangiaceae</taxon>
        <taxon>Streptosporangium</taxon>
    </lineage>
</organism>
<feature type="domain" description="GH26" evidence="5">
    <location>
        <begin position="46"/>
        <end position="353"/>
    </location>
</feature>
<keyword evidence="1 3" id="KW-0378">Hydrolase</keyword>
<sequence length="357" mass="40056">MRLFSRKALFAVSGLALVLGTGACAPSEGASRDRPRSTPARADVRPSACAVDAKLVPACGAWWGIAPEIFTGRPPQRAIARAERRMGRRADIVHLYHRGTELFPTPQERRIARDPKGRRILLVNWKPSLDHTWAQVAKGAIDSRIDRLAAHITGSFPERFFLTVHHEPENDVRQRPGSGMTAEDYAAMFRHVVLRLRGDGVRNAVTVMTYMGAPNWGASPWFDRLYPGDDVVDWVAMDPYADERVRNFGDLVDRTREGFARWPGAYRWMNAHLPGKPVMLAEWGVFERPGDPAFKERFFAGARRQVRDYPRIKALVYFDSPHAPRGDTRFDTTPGALQAFSGLAHDPDLRAPAVPQK</sequence>
<evidence type="ECO:0000256" key="3">
    <source>
        <dbReference type="PROSITE-ProRule" id="PRU01100"/>
    </source>
</evidence>
<proteinExistence type="inferred from homology"/>
<comment type="similarity">
    <text evidence="3">Belongs to the glycosyl hydrolase 26 family.</text>
</comment>
<evidence type="ECO:0000256" key="1">
    <source>
        <dbReference type="ARBA" id="ARBA00022801"/>
    </source>
</evidence>
<feature type="active site" description="Proton donor" evidence="3">
    <location>
        <position position="167"/>
    </location>
</feature>
<feature type="chain" id="PRO_5047539151" evidence="4">
    <location>
        <begin position="26"/>
        <end position="357"/>
    </location>
</feature>
<dbReference type="PROSITE" id="PS51257">
    <property type="entry name" value="PROKAR_LIPOPROTEIN"/>
    <property type="match status" value="1"/>
</dbReference>
<feature type="active site" description="Nucleophile" evidence="3">
    <location>
        <position position="282"/>
    </location>
</feature>
<dbReference type="InterPro" id="IPR017853">
    <property type="entry name" value="GH"/>
</dbReference>
<dbReference type="GO" id="GO:0016787">
    <property type="term" value="F:hydrolase activity"/>
    <property type="evidence" value="ECO:0007669"/>
    <property type="project" value="UniProtKB-KW"/>
</dbReference>
<evidence type="ECO:0000313" key="6">
    <source>
        <dbReference type="EMBL" id="MFC3985775.1"/>
    </source>
</evidence>
<evidence type="ECO:0000256" key="4">
    <source>
        <dbReference type="SAM" id="SignalP"/>
    </source>
</evidence>
<dbReference type="Gene3D" id="3.20.20.80">
    <property type="entry name" value="Glycosidases"/>
    <property type="match status" value="1"/>
</dbReference>
<dbReference type="EMBL" id="JBHSBC010000049">
    <property type="protein sequence ID" value="MFC3985775.1"/>
    <property type="molecule type" value="Genomic_DNA"/>
</dbReference>
<gene>
    <name evidence="6" type="ORF">ACFOYY_37000</name>
</gene>
<dbReference type="PROSITE" id="PS51764">
    <property type="entry name" value="GH26"/>
    <property type="match status" value="1"/>
</dbReference>
<dbReference type="RefSeq" id="WP_386195922.1">
    <property type="nucleotide sequence ID" value="NZ_JBHSBC010000049.1"/>
</dbReference>
<protein>
    <submittedName>
        <fullName evidence="6">Glycoside hydrolase family 26 protein</fullName>
    </submittedName>
</protein>
<keyword evidence="7" id="KW-1185">Reference proteome</keyword>
<comment type="caution">
    <text evidence="6">The sequence shown here is derived from an EMBL/GenBank/DDBJ whole genome shotgun (WGS) entry which is preliminary data.</text>
</comment>
<dbReference type="InterPro" id="IPR022790">
    <property type="entry name" value="GH26_dom"/>
</dbReference>
<evidence type="ECO:0000259" key="5">
    <source>
        <dbReference type="PROSITE" id="PS51764"/>
    </source>
</evidence>
<reference evidence="7" key="1">
    <citation type="journal article" date="2019" name="Int. J. Syst. Evol. Microbiol.">
        <title>The Global Catalogue of Microorganisms (GCM) 10K type strain sequencing project: providing services to taxonomists for standard genome sequencing and annotation.</title>
        <authorList>
            <consortium name="The Broad Institute Genomics Platform"/>
            <consortium name="The Broad Institute Genome Sequencing Center for Infectious Disease"/>
            <person name="Wu L."/>
            <person name="Ma J."/>
        </authorList>
    </citation>
    <scope>NUCLEOTIDE SEQUENCE [LARGE SCALE GENOMIC DNA]</scope>
    <source>
        <strain evidence="7">TBRC 7912</strain>
    </source>
</reference>
<evidence type="ECO:0000256" key="2">
    <source>
        <dbReference type="ARBA" id="ARBA00023295"/>
    </source>
</evidence>